<dbReference type="eggNOG" id="ENOG5033MWS">
    <property type="taxonomic scope" value="Bacteria"/>
</dbReference>
<gene>
    <name evidence="2" type="ordered locus">SBI_06408</name>
</gene>
<organism evidence="2 3">
    <name type="scientific">Streptomyces bingchenggensis (strain BCW-1)</name>
    <dbReference type="NCBI Taxonomy" id="749414"/>
    <lineage>
        <taxon>Bacteria</taxon>
        <taxon>Bacillati</taxon>
        <taxon>Actinomycetota</taxon>
        <taxon>Actinomycetes</taxon>
        <taxon>Kitasatosporales</taxon>
        <taxon>Streptomycetaceae</taxon>
        <taxon>Streptomyces</taxon>
    </lineage>
</organism>
<feature type="compositionally biased region" description="Polar residues" evidence="1">
    <location>
        <begin position="295"/>
        <end position="309"/>
    </location>
</feature>
<dbReference type="Proteomes" id="UP000000377">
    <property type="component" value="Chromosome"/>
</dbReference>
<evidence type="ECO:0000313" key="2">
    <source>
        <dbReference type="EMBL" id="ADI09528.1"/>
    </source>
</evidence>
<proteinExistence type="predicted"/>
<name>D7BTV9_STRBB</name>
<feature type="region of interest" description="Disordered" evidence="1">
    <location>
        <begin position="494"/>
        <end position="517"/>
    </location>
</feature>
<evidence type="ECO:0000256" key="1">
    <source>
        <dbReference type="SAM" id="MobiDB-lite"/>
    </source>
</evidence>
<dbReference type="EMBL" id="CP002047">
    <property type="protein sequence ID" value="ADI09528.1"/>
    <property type="molecule type" value="Genomic_DNA"/>
</dbReference>
<feature type="region of interest" description="Disordered" evidence="1">
    <location>
        <begin position="282"/>
        <end position="309"/>
    </location>
</feature>
<dbReference type="AlphaFoldDB" id="D7BTV9"/>
<keyword evidence="3" id="KW-1185">Reference proteome</keyword>
<feature type="compositionally biased region" description="Basic and acidic residues" evidence="1">
    <location>
        <begin position="496"/>
        <end position="517"/>
    </location>
</feature>
<dbReference type="PATRIC" id="fig|749414.3.peg.6602"/>
<dbReference type="HOGENOM" id="CLU_456266_0_0_11"/>
<protein>
    <submittedName>
        <fullName evidence="2">Uncharacterized protein</fullName>
    </submittedName>
</protein>
<accession>D7BTV9</accession>
<reference evidence="2 3" key="1">
    <citation type="journal article" date="2010" name="J. Bacteriol.">
        <title>Genome sequence of the milbemycin-producing bacterium Streptomyces bingchenggensis.</title>
        <authorList>
            <person name="Wang X.J."/>
            <person name="Yan Y.J."/>
            <person name="Zhang B."/>
            <person name="An J."/>
            <person name="Wang J.J."/>
            <person name="Tian J."/>
            <person name="Jiang L."/>
            <person name="Chen Y.H."/>
            <person name="Huang S.X."/>
            <person name="Yin M."/>
            <person name="Zhang J."/>
            <person name="Gao A.L."/>
            <person name="Liu C.X."/>
            <person name="Zhu Z.X."/>
            <person name="Xiang W.S."/>
        </authorList>
    </citation>
    <scope>NUCLEOTIDE SEQUENCE [LARGE SCALE GENOMIC DNA]</scope>
    <source>
        <strain evidence="2 3">BCW-1</strain>
    </source>
</reference>
<evidence type="ECO:0000313" key="3">
    <source>
        <dbReference type="Proteomes" id="UP000000377"/>
    </source>
</evidence>
<dbReference type="KEGG" id="sbh:SBI_06408"/>
<sequence length="598" mass="64683">MRLSAVYAPGDGKPVTRAEMTVTSEGKATGTLKAPVTGRAAMAWSGDQLYLKGDNDFWAQQNPHYGGDLTSSGHWVKPEKRYGYYMLDSFGVNAGSLNPKSLASVVREVTSDPSVVLEDAGSVQGRRATSYVAQGRTVTLADDAPHTLFAIGINPADARPIKTASWRPPPASSRAISAVHREPSDDIDRTYNPYLIAKVEPATAKEAATVRTAAAEADSTAVPPLTSAEKVKTSQGPVFTTTSNDPYLCTTKPCSYSFTVKNDGDEPAEATLHVSFPGIPDRAHPLGTLAPGDSKTVSGTRPNAATGTGRTVRHTDYTWVYSSALYGSDPKVAQRLNARALEPDDVFVATPLMPTVAKLLDLMTKDAASTDTATNEKAVEALRDANSRGQLPLLMVIAASGRLQNPEDLAENLSTTDKIGDARVLQQVAHLLKTDPKARVWYDGGYKADDGKTYKTDYIFISNQGGQEMKRAVQVKTIESWKKLWPRMGDAAEQLNGEHKKGKAKEGKRGPEKAPPRFERVVQINLEPSVGDGYFYSKADLERILRHKNYAQARQRLCKENGELGLDRLVIANATGTHEWTDLSKLDLPCQAATPATP</sequence>